<dbReference type="AlphaFoldDB" id="A0AAD7SA26"/>
<reference evidence="1" key="1">
    <citation type="journal article" date="2023" name="Science">
        <title>Genome structures resolve the early diversification of teleost fishes.</title>
        <authorList>
            <person name="Parey E."/>
            <person name="Louis A."/>
            <person name="Montfort J."/>
            <person name="Bouchez O."/>
            <person name="Roques C."/>
            <person name="Iampietro C."/>
            <person name="Lluch J."/>
            <person name="Castinel A."/>
            <person name="Donnadieu C."/>
            <person name="Desvignes T."/>
            <person name="Floi Bucao C."/>
            <person name="Jouanno E."/>
            <person name="Wen M."/>
            <person name="Mejri S."/>
            <person name="Dirks R."/>
            <person name="Jansen H."/>
            <person name="Henkel C."/>
            <person name="Chen W.J."/>
            <person name="Zahm M."/>
            <person name="Cabau C."/>
            <person name="Klopp C."/>
            <person name="Thompson A.W."/>
            <person name="Robinson-Rechavi M."/>
            <person name="Braasch I."/>
            <person name="Lecointre G."/>
            <person name="Bobe J."/>
            <person name="Postlethwait J.H."/>
            <person name="Berthelot C."/>
            <person name="Roest Crollius H."/>
            <person name="Guiguen Y."/>
        </authorList>
    </citation>
    <scope>NUCLEOTIDE SEQUENCE</scope>
    <source>
        <strain evidence="1">NC1722</strain>
    </source>
</reference>
<organism evidence="1 2">
    <name type="scientific">Aldrovandia affinis</name>
    <dbReference type="NCBI Taxonomy" id="143900"/>
    <lineage>
        <taxon>Eukaryota</taxon>
        <taxon>Metazoa</taxon>
        <taxon>Chordata</taxon>
        <taxon>Craniata</taxon>
        <taxon>Vertebrata</taxon>
        <taxon>Euteleostomi</taxon>
        <taxon>Actinopterygii</taxon>
        <taxon>Neopterygii</taxon>
        <taxon>Teleostei</taxon>
        <taxon>Notacanthiformes</taxon>
        <taxon>Halosauridae</taxon>
        <taxon>Aldrovandia</taxon>
    </lineage>
</organism>
<dbReference type="EMBL" id="JAINUG010000089">
    <property type="protein sequence ID" value="KAJ8398618.1"/>
    <property type="molecule type" value="Genomic_DNA"/>
</dbReference>
<accession>A0AAD7SA26</accession>
<dbReference type="Proteomes" id="UP001221898">
    <property type="component" value="Unassembled WGS sequence"/>
</dbReference>
<protein>
    <submittedName>
        <fullName evidence="1">Uncharacterized protein</fullName>
    </submittedName>
</protein>
<name>A0AAD7SA26_9TELE</name>
<evidence type="ECO:0000313" key="2">
    <source>
        <dbReference type="Proteomes" id="UP001221898"/>
    </source>
</evidence>
<keyword evidence="2" id="KW-1185">Reference proteome</keyword>
<sequence>METPRPGWRTVPVGLVRCAECSSYVNKSAPPHRSGRGGLGEKDAVEQIQNRHYSSFDCLLWAVVVMGLGCGLCSLQNGRSGSRQATARLRLTARLAETV</sequence>
<comment type="caution">
    <text evidence="1">The sequence shown here is derived from an EMBL/GenBank/DDBJ whole genome shotgun (WGS) entry which is preliminary data.</text>
</comment>
<evidence type="ECO:0000313" key="1">
    <source>
        <dbReference type="EMBL" id="KAJ8398618.1"/>
    </source>
</evidence>
<proteinExistence type="predicted"/>
<gene>
    <name evidence="1" type="ORF">AAFF_G00421460</name>
</gene>